<dbReference type="Gene3D" id="1.10.287.1060">
    <property type="entry name" value="ESAT-6-like"/>
    <property type="match status" value="1"/>
</dbReference>
<keyword evidence="2" id="KW-1185">Reference proteome</keyword>
<gene>
    <name evidence="1" type="ORF">GKJPGBOP_03181</name>
</gene>
<comment type="caution">
    <text evidence="1">The sequence shown here is derived from an EMBL/GenBank/DDBJ whole genome shotgun (WGS) entry which is preliminary data.</text>
</comment>
<dbReference type="EMBL" id="BHZD01000001">
    <property type="protein sequence ID" value="GCD43500.1"/>
    <property type="molecule type" value="Genomic_DNA"/>
</dbReference>
<dbReference type="AlphaFoldDB" id="A0A401W2D5"/>
<organism evidence="1 2">
    <name type="scientific">Streptomyces paromomycinus</name>
    <name type="common">Streptomyces rimosus subsp. paromomycinus</name>
    <dbReference type="NCBI Taxonomy" id="92743"/>
    <lineage>
        <taxon>Bacteria</taxon>
        <taxon>Bacillati</taxon>
        <taxon>Actinomycetota</taxon>
        <taxon>Actinomycetes</taxon>
        <taxon>Kitasatosporales</taxon>
        <taxon>Streptomycetaceae</taxon>
        <taxon>Streptomyces</taxon>
    </lineage>
</organism>
<reference evidence="1 2" key="1">
    <citation type="submission" date="2018-11" db="EMBL/GenBank/DDBJ databases">
        <title>Whole genome sequence of Streptomyces paromomycinus NBRC 15454(T).</title>
        <authorList>
            <person name="Komaki H."/>
            <person name="Tamura T."/>
        </authorList>
    </citation>
    <scope>NUCLEOTIDE SEQUENCE [LARGE SCALE GENOMIC DNA]</scope>
    <source>
        <strain evidence="1 2">NBRC 15454</strain>
    </source>
</reference>
<evidence type="ECO:0008006" key="3">
    <source>
        <dbReference type="Google" id="ProtNLM"/>
    </source>
</evidence>
<dbReference type="Proteomes" id="UP000286746">
    <property type="component" value="Unassembled WGS sequence"/>
</dbReference>
<dbReference type="InterPro" id="IPR036689">
    <property type="entry name" value="ESAT-6-like_sf"/>
</dbReference>
<dbReference type="SUPFAM" id="SSF140453">
    <property type="entry name" value="EsxAB dimer-like"/>
    <property type="match status" value="1"/>
</dbReference>
<evidence type="ECO:0000313" key="1">
    <source>
        <dbReference type="EMBL" id="GCD43500.1"/>
    </source>
</evidence>
<evidence type="ECO:0000313" key="2">
    <source>
        <dbReference type="Proteomes" id="UP000286746"/>
    </source>
</evidence>
<sequence>MGNSDFRIDVTRMKDMLRKLDECDDRMRGASKKLKKVGPKGLGTGGLDGACDEFQSEWDDGITRIADAAKKIHEQLSLTLEAYTATDDDNAKGFGKK</sequence>
<proteinExistence type="predicted"/>
<protein>
    <recommendedName>
        <fullName evidence="3">WXG100 family type VII secretion target</fullName>
    </recommendedName>
</protein>
<accession>A0A401W2D5</accession>
<name>A0A401W2D5_STREY</name>